<evidence type="ECO:0000259" key="2">
    <source>
        <dbReference type="Pfam" id="PF13568"/>
    </source>
</evidence>
<protein>
    <submittedName>
        <fullName evidence="3">Porin family protein</fullName>
    </submittedName>
</protein>
<dbReference type="Proteomes" id="UP001596513">
    <property type="component" value="Unassembled WGS sequence"/>
</dbReference>
<gene>
    <name evidence="3" type="ORF">ACFQT0_00570</name>
</gene>
<feature type="signal peptide" evidence="1">
    <location>
        <begin position="1"/>
        <end position="20"/>
    </location>
</feature>
<evidence type="ECO:0000313" key="4">
    <source>
        <dbReference type="Proteomes" id="UP001596513"/>
    </source>
</evidence>
<proteinExistence type="predicted"/>
<reference evidence="4" key="1">
    <citation type="journal article" date="2019" name="Int. J. Syst. Evol. Microbiol.">
        <title>The Global Catalogue of Microorganisms (GCM) 10K type strain sequencing project: providing services to taxonomists for standard genome sequencing and annotation.</title>
        <authorList>
            <consortium name="The Broad Institute Genomics Platform"/>
            <consortium name="The Broad Institute Genome Sequencing Center for Infectious Disease"/>
            <person name="Wu L."/>
            <person name="Ma J."/>
        </authorList>
    </citation>
    <scope>NUCLEOTIDE SEQUENCE [LARGE SCALE GENOMIC DNA]</scope>
    <source>
        <strain evidence="4">JCM 19635</strain>
    </source>
</reference>
<dbReference type="EMBL" id="JBHTEK010000001">
    <property type="protein sequence ID" value="MFC7666092.1"/>
    <property type="molecule type" value="Genomic_DNA"/>
</dbReference>
<accession>A0ABW2TYA0</accession>
<keyword evidence="4" id="KW-1185">Reference proteome</keyword>
<organism evidence="3 4">
    <name type="scientific">Hymenobacter humi</name>
    <dbReference type="NCBI Taxonomy" id="1411620"/>
    <lineage>
        <taxon>Bacteria</taxon>
        <taxon>Pseudomonadati</taxon>
        <taxon>Bacteroidota</taxon>
        <taxon>Cytophagia</taxon>
        <taxon>Cytophagales</taxon>
        <taxon>Hymenobacteraceae</taxon>
        <taxon>Hymenobacter</taxon>
    </lineage>
</organism>
<evidence type="ECO:0000313" key="3">
    <source>
        <dbReference type="EMBL" id="MFC7666092.1"/>
    </source>
</evidence>
<comment type="caution">
    <text evidence="3">The sequence shown here is derived from an EMBL/GenBank/DDBJ whole genome shotgun (WGS) entry which is preliminary data.</text>
</comment>
<sequence>MKKIVLSLAVLVGAATAAQAQNVTFGIKAGVNLSNVSGDNTDNFKSLVGANAGVAANFGFSDLLSFQPELLYSMKGAKLEEGGDKVESRLNYLDVPLLLKLNADGPFFEAGPQVGFLVSQKTTYDIGGVTNSSTSTDGTRKVDLGYVLGVGYQAASGPSLGLRYNGGISDLSDPSTTEKNRNSVFQVQLGYMFGGK</sequence>
<dbReference type="InterPro" id="IPR011250">
    <property type="entry name" value="OMP/PagP_B-barrel"/>
</dbReference>
<feature type="chain" id="PRO_5047226314" evidence="1">
    <location>
        <begin position="21"/>
        <end position="196"/>
    </location>
</feature>
<name>A0ABW2TYA0_9BACT</name>
<feature type="domain" description="Outer membrane protein beta-barrel" evidence="2">
    <location>
        <begin position="19"/>
        <end position="172"/>
    </location>
</feature>
<dbReference type="InterPro" id="IPR025665">
    <property type="entry name" value="Beta-barrel_OMP_2"/>
</dbReference>
<dbReference type="RefSeq" id="WP_380199495.1">
    <property type="nucleotide sequence ID" value="NZ_JBHTEK010000001.1"/>
</dbReference>
<dbReference type="SUPFAM" id="SSF56925">
    <property type="entry name" value="OMPA-like"/>
    <property type="match status" value="1"/>
</dbReference>
<dbReference type="Pfam" id="PF13568">
    <property type="entry name" value="OMP_b-brl_2"/>
    <property type="match status" value="1"/>
</dbReference>
<keyword evidence="1" id="KW-0732">Signal</keyword>
<evidence type="ECO:0000256" key="1">
    <source>
        <dbReference type="SAM" id="SignalP"/>
    </source>
</evidence>